<dbReference type="PANTHER" id="PTHR30503:SF3">
    <property type="entry name" value="INNER MEMBRANE PROTEIN YEDI"/>
    <property type="match status" value="1"/>
</dbReference>
<dbReference type="Pfam" id="PF05661">
    <property type="entry name" value="DUF808"/>
    <property type="match status" value="1"/>
</dbReference>
<organism evidence="2">
    <name type="scientific">marine sediment metagenome</name>
    <dbReference type="NCBI Taxonomy" id="412755"/>
    <lineage>
        <taxon>unclassified sequences</taxon>
        <taxon>metagenomes</taxon>
        <taxon>ecological metagenomes</taxon>
    </lineage>
</organism>
<keyword evidence="1" id="KW-1133">Transmembrane helix</keyword>
<evidence type="ECO:0000256" key="1">
    <source>
        <dbReference type="SAM" id="Phobius"/>
    </source>
</evidence>
<dbReference type="GO" id="GO:0005886">
    <property type="term" value="C:plasma membrane"/>
    <property type="evidence" value="ECO:0007669"/>
    <property type="project" value="TreeGrafter"/>
</dbReference>
<name>A0A0F9B2G4_9ZZZZ</name>
<evidence type="ECO:0000313" key="2">
    <source>
        <dbReference type="EMBL" id="KKL15820.1"/>
    </source>
</evidence>
<sequence length="124" mass="13370">MADCPARNLAESVPGIVALIVRMDEFGAKLIDLNEEKNSVSDKIGRFLVKALPMVIKSLSVIGTIALLLVSGGIFVHNLEFVHHLLENLPGILGEFLVGLVVGIITLILVNGGKAIWKIFQSKK</sequence>
<dbReference type="EMBL" id="LAZR01039917">
    <property type="protein sequence ID" value="KKL15820.1"/>
    <property type="molecule type" value="Genomic_DNA"/>
</dbReference>
<gene>
    <name evidence="2" type="ORF">LCGC14_2501780</name>
</gene>
<keyword evidence="1" id="KW-0472">Membrane</keyword>
<feature type="transmembrane region" description="Helical" evidence="1">
    <location>
        <begin position="54"/>
        <end position="76"/>
    </location>
</feature>
<accession>A0A0F9B2G4</accession>
<dbReference type="AlphaFoldDB" id="A0A0F9B2G4"/>
<comment type="caution">
    <text evidence="2">The sequence shown here is derived from an EMBL/GenBank/DDBJ whole genome shotgun (WGS) entry which is preliminary data.</text>
</comment>
<feature type="transmembrane region" description="Helical" evidence="1">
    <location>
        <begin position="96"/>
        <end position="117"/>
    </location>
</feature>
<keyword evidence="1" id="KW-0812">Transmembrane</keyword>
<proteinExistence type="predicted"/>
<dbReference type="InterPro" id="IPR008526">
    <property type="entry name" value="YedI"/>
</dbReference>
<protein>
    <submittedName>
        <fullName evidence="2">Uncharacterized protein</fullName>
    </submittedName>
</protein>
<dbReference type="PANTHER" id="PTHR30503">
    <property type="entry name" value="INNER MEMBRANE PROTEIN YEDI"/>
    <property type="match status" value="1"/>
</dbReference>
<reference evidence="2" key="1">
    <citation type="journal article" date="2015" name="Nature">
        <title>Complex archaea that bridge the gap between prokaryotes and eukaryotes.</title>
        <authorList>
            <person name="Spang A."/>
            <person name="Saw J.H."/>
            <person name="Jorgensen S.L."/>
            <person name="Zaremba-Niedzwiedzka K."/>
            <person name="Martijn J."/>
            <person name="Lind A.E."/>
            <person name="van Eijk R."/>
            <person name="Schleper C."/>
            <person name="Guy L."/>
            <person name="Ettema T.J."/>
        </authorList>
    </citation>
    <scope>NUCLEOTIDE SEQUENCE</scope>
</reference>